<reference evidence="1 2" key="1">
    <citation type="submission" date="2020-10" db="EMBL/GenBank/DDBJ databases">
        <title>Connecting structure to function with the recovery of over 1000 high-quality activated sludge metagenome-assembled genomes encoding full-length rRNA genes using long-read sequencing.</title>
        <authorList>
            <person name="Singleton C.M."/>
            <person name="Petriglieri F."/>
            <person name="Kristensen J.M."/>
            <person name="Kirkegaard R.H."/>
            <person name="Michaelsen T.Y."/>
            <person name="Andersen M.H."/>
            <person name="Karst S.M."/>
            <person name="Dueholm M.S."/>
            <person name="Nielsen P.H."/>
            <person name="Albertsen M."/>
        </authorList>
    </citation>
    <scope>NUCLEOTIDE SEQUENCE [LARGE SCALE GENOMIC DNA]</scope>
    <source>
        <strain evidence="1">Ribe_18-Q3-R11-54_BAT3C.373</strain>
    </source>
</reference>
<accession>A0A9D7SC71</accession>
<gene>
    <name evidence="1" type="ORF">IPO85_13525</name>
</gene>
<dbReference type="Proteomes" id="UP000808349">
    <property type="component" value="Unassembled WGS sequence"/>
</dbReference>
<dbReference type="InterPro" id="IPR017853">
    <property type="entry name" value="GH"/>
</dbReference>
<dbReference type="SUPFAM" id="SSF51445">
    <property type="entry name" value="(Trans)glycosidases"/>
    <property type="match status" value="1"/>
</dbReference>
<evidence type="ECO:0000313" key="2">
    <source>
        <dbReference type="Proteomes" id="UP000808349"/>
    </source>
</evidence>
<sequence>MNKISSLYIAFGSFAVLFLLFKIFSQNGIQNQIGKTNYKICGVTLVAPPKPFPINPTQDIKMVHANWVALIPYAYSPLGIPEVRYGANSWQWWGETKDGIIKSIELAQKSNLKIMLKPQVYMHNGWTGSLNFELESDWIKWELDYEKYIMSMVDIARDYNVDLFCIGTEWNQATAKRPIFWKQLIQKIRSKYQGLLTYSANWDNYLQVPFWNELDYIGISAYFPLVESHEPSPVELKSAWTKYIVEMDTFSKSLNKPILFTEFGYLTVPGCGGKTWELEKKVDQLPINQQAQANCYEALFQSLWDQRFWAGGFVWKWFPNDEGHEGYIEKDYSPQHKQAEQILKKWYANSNH</sequence>
<evidence type="ECO:0008006" key="3">
    <source>
        <dbReference type="Google" id="ProtNLM"/>
    </source>
</evidence>
<dbReference type="Gene3D" id="3.20.20.80">
    <property type="entry name" value="Glycosidases"/>
    <property type="match status" value="1"/>
</dbReference>
<organism evidence="1 2">
    <name type="scientific">Candidatus Defluviibacterium haderslevense</name>
    <dbReference type="NCBI Taxonomy" id="2981993"/>
    <lineage>
        <taxon>Bacteria</taxon>
        <taxon>Pseudomonadati</taxon>
        <taxon>Bacteroidota</taxon>
        <taxon>Saprospiria</taxon>
        <taxon>Saprospirales</taxon>
        <taxon>Saprospiraceae</taxon>
        <taxon>Candidatus Defluviibacterium</taxon>
    </lineage>
</organism>
<comment type="caution">
    <text evidence="1">The sequence shown here is derived from an EMBL/GenBank/DDBJ whole genome shotgun (WGS) entry which is preliminary data.</text>
</comment>
<name>A0A9D7SC71_9BACT</name>
<evidence type="ECO:0000313" key="1">
    <source>
        <dbReference type="EMBL" id="MBK9718504.1"/>
    </source>
</evidence>
<dbReference type="InterPro" id="IPR055151">
    <property type="entry name" value="GH113"/>
</dbReference>
<protein>
    <recommendedName>
        <fullName evidence="3">Glycoside hydrolase</fullName>
    </recommendedName>
</protein>
<dbReference type="CDD" id="cd19608">
    <property type="entry name" value="GH113_mannanase-like"/>
    <property type="match status" value="1"/>
</dbReference>
<dbReference type="EMBL" id="JADKFW010000010">
    <property type="protein sequence ID" value="MBK9718504.1"/>
    <property type="molecule type" value="Genomic_DNA"/>
</dbReference>
<proteinExistence type="predicted"/>
<dbReference type="AlphaFoldDB" id="A0A9D7SC71"/>
<dbReference type="Pfam" id="PF22612">
    <property type="entry name" value="GH113"/>
    <property type="match status" value="1"/>
</dbReference>